<sequence length="224" mass="25101">MARHTHAPYRCTGRTVVRLNRARWMTKVRSNVQASSSPIGIKPPFRQHTKGGTLFLSGFSLSLFFFSTLRKEEGWSFISPLTPASEGPYRTNLPSFSTRPVCRTINPGAENNKRKDKPTDNWELTTKRWVQPRSGIQIPTDIGELAYLVENRSGRHLSSTPEGSTIFLALEGGLMSQDRPTSNPNSEHPGGFTHVLPSTLQQVRQTPRFLTQEASKVSPTPNHY</sequence>
<protein>
    <submittedName>
        <fullName evidence="1">Uncharacterized protein</fullName>
    </submittedName>
</protein>
<dbReference type="Proteomes" id="UP000287651">
    <property type="component" value="Unassembled WGS sequence"/>
</dbReference>
<dbReference type="EMBL" id="AMZH03018001">
    <property type="protein sequence ID" value="RRT42206.1"/>
    <property type="molecule type" value="Genomic_DNA"/>
</dbReference>
<dbReference type="AlphaFoldDB" id="A0A426XRT2"/>
<comment type="caution">
    <text evidence="1">The sequence shown here is derived from an EMBL/GenBank/DDBJ whole genome shotgun (WGS) entry which is preliminary data.</text>
</comment>
<reference evidence="1 2" key="1">
    <citation type="journal article" date="2014" name="Agronomy (Basel)">
        <title>A Draft Genome Sequence for Ensete ventricosum, the Drought-Tolerant Tree Against Hunger.</title>
        <authorList>
            <person name="Harrison J."/>
            <person name="Moore K.A."/>
            <person name="Paszkiewicz K."/>
            <person name="Jones T."/>
            <person name="Grant M."/>
            <person name="Ambacheew D."/>
            <person name="Muzemil S."/>
            <person name="Studholme D.J."/>
        </authorList>
    </citation>
    <scope>NUCLEOTIDE SEQUENCE [LARGE SCALE GENOMIC DNA]</scope>
</reference>
<accession>A0A426XRT2</accession>
<evidence type="ECO:0000313" key="1">
    <source>
        <dbReference type="EMBL" id="RRT42206.1"/>
    </source>
</evidence>
<name>A0A426XRT2_ENSVE</name>
<proteinExistence type="predicted"/>
<gene>
    <name evidence="1" type="ORF">B296_00039442</name>
</gene>
<organism evidence="1 2">
    <name type="scientific">Ensete ventricosum</name>
    <name type="common">Abyssinian banana</name>
    <name type="synonym">Musa ensete</name>
    <dbReference type="NCBI Taxonomy" id="4639"/>
    <lineage>
        <taxon>Eukaryota</taxon>
        <taxon>Viridiplantae</taxon>
        <taxon>Streptophyta</taxon>
        <taxon>Embryophyta</taxon>
        <taxon>Tracheophyta</taxon>
        <taxon>Spermatophyta</taxon>
        <taxon>Magnoliopsida</taxon>
        <taxon>Liliopsida</taxon>
        <taxon>Zingiberales</taxon>
        <taxon>Musaceae</taxon>
        <taxon>Ensete</taxon>
    </lineage>
</organism>
<evidence type="ECO:0000313" key="2">
    <source>
        <dbReference type="Proteomes" id="UP000287651"/>
    </source>
</evidence>